<dbReference type="InterPro" id="IPR000719">
    <property type="entry name" value="Prot_kinase_dom"/>
</dbReference>
<comment type="caution">
    <text evidence="9">The sequence shown here is derived from an EMBL/GenBank/DDBJ whole genome shotgun (WGS) entry which is preliminary data.</text>
</comment>
<evidence type="ECO:0000313" key="10">
    <source>
        <dbReference type="Proteomes" id="UP000179807"/>
    </source>
</evidence>
<evidence type="ECO:0000256" key="4">
    <source>
        <dbReference type="ARBA" id="ARBA00022840"/>
    </source>
</evidence>
<keyword evidence="10" id="KW-1185">Reference proteome</keyword>
<dbReference type="SMART" id="SM00220">
    <property type="entry name" value="S_TKc"/>
    <property type="match status" value="1"/>
</dbReference>
<dbReference type="VEuPathDB" id="TrichDB:TRFO_33953"/>
<dbReference type="InterPro" id="IPR011009">
    <property type="entry name" value="Kinase-like_dom_sf"/>
</dbReference>
<dbReference type="PROSITE" id="PS00626">
    <property type="entry name" value="RCC1_2"/>
    <property type="match status" value="2"/>
</dbReference>
<dbReference type="Pfam" id="PF00069">
    <property type="entry name" value="Pkinase"/>
    <property type="match status" value="1"/>
</dbReference>
<sequence>MSHIIKWQLISAGDNDSGQHGREGDEEIPAPIEKLSIQNISCISTGDYHTVALYKDGSAFGWGSNFKGCLGFPIDVEKVTIPTKINGLPNIIIDVKCGSDFTLFLTDEKYFKWKIWKQFQKKVFIASYTNKYKIFEEIKIGEPAVALFGFFDPWIVGESGTIYWYDFRETKKIKKFGPFPFGIPKQILSNRYTVILISSTGETYGMSMKKLRPDVDEYFEQIVCESEDCFSPIESLHDVKIKKIAGISCHFLALSEDNKVFAWGSNSYGQLGVDKEADVSDGFVHSTVYGNAKIVDIAAGWHHSIFIDSSGHVWGLGCGKYGQTMLGKEEKGILSKPIESAVAAHCGGNFSFVEIGNSSLLEAETLNLICEPTSTEEYKDWKEEILMKNLKLTEENIRLKDEFSKSKEKVQTLKKEVKILNQILGGNSDMKHIIITPHCISQREEQIEELKDRINSNINSTRKMKIYSQEEISKLHKTEKIGRGVTSKVIKISQEDCYALKILQIDSNTENEKGDSSHHFLEIKNFLKEYEIMSLISHPNILKTYGICYGDSTHSPSILLEYCPTNLKKNISNLNDDDVIKRIILEIISGMLYLHKKGIIHRDLKPENILLDSEKHVKICDFGLCTISNETIHTQGVGTLAYMSPEILNNEEHYTEKIDVYSFGIVLYFILTQGSLPQLSIAKITQGYEIPIPTNINPFYRTIIEQCLSFEYKNRPTFLELFTKFC</sequence>
<keyword evidence="4 6" id="KW-0067">ATP-binding</keyword>
<dbReference type="InterPro" id="IPR000408">
    <property type="entry name" value="Reg_chr_condens"/>
</dbReference>
<feature type="repeat" description="RCC1" evidence="5">
    <location>
        <begin position="57"/>
        <end position="108"/>
    </location>
</feature>
<protein>
    <recommendedName>
        <fullName evidence="8">Protein kinase domain-containing protein</fullName>
    </recommendedName>
</protein>
<dbReference type="PROSITE" id="PS00107">
    <property type="entry name" value="PROTEIN_KINASE_ATP"/>
    <property type="match status" value="1"/>
</dbReference>
<evidence type="ECO:0000313" key="9">
    <source>
        <dbReference type="EMBL" id="OHS99580.1"/>
    </source>
</evidence>
<evidence type="ECO:0000256" key="3">
    <source>
        <dbReference type="ARBA" id="ARBA00022777"/>
    </source>
</evidence>
<organism evidence="9 10">
    <name type="scientific">Tritrichomonas foetus</name>
    <dbReference type="NCBI Taxonomy" id="1144522"/>
    <lineage>
        <taxon>Eukaryota</taxon>
        <taxon>Metamonada</taxon>
        <taxon>Parabasalia</taxon>
        <taxon>Tritrichomonadida</taxon>
        <taxon>Tritrichomonadidae</taxon>
        <taxon>Tritrichomonas</taxon>
    </lineage>
</organism>
<dbReference type="Proteomes" id="UP000179807">
    <property type="component" value="Unassembled WGS sequence"/>
</dbReference>
<name>A0A1J4JQR0_9EUKA</name>
<dbReference type="InterPro" id="IPR051681">
    <property type="entry name" value="Ser/Thr_Kinases-Pseudokinases"/>
</dbReference>
<dbReference type="InterPro" id="IPR008271">
    <property type="entry name" value="Ser/Thr_kinase_AS"/>
</dbReference>
<dbReference type="GO" id="GO:0004674">
    <property type="term" value="F:protein serine/threonine kinase activity"/>
    <property type="evidence" value="ECO:0007669"/>
    <property type="project" value="TreeGrafter"/>
</dbReference>
<keyword evidence="1" id="KW-0808">Transferase</keyword>
<keyword evidence="3" id="KW-0418">Kinase</keyword>
<dbReference type="RefSeq" id="XP_068352717.1">
    <property type="nucleotide sequence ID" value="XM_068509382.1"/>
</dbReference>
<evidence type="ECO:0000256" key="6">
    <source>
        <dbReference type="PROSITE-ProRule" id="PRU10141"/>
    </source>
</evidence>
<dbReference type="PROSITE" id="PS00108">
    <property type="entry name" value="PROTEIN_KINASE_ST"/>
    <property type="match status" value="1"/>
</dbReference>
<dbReference type="OrthoDB" id="5370059at2759"/>
<evidence type="ECO:0000256" key="1">
    <source>
        <dbReference type="ARBA" id="ARBA00022679"/>
    </source>
</evidence>
<dbReference type="Gene3D" id="2.130.10.30">
    <property type="entry name" value="Regulator of chromosome condensation 1/beta-lactamase-inhibitor protein II"/>
    <property type="match status" value="2"/>
</dbReference>
<evidence type="ECO:0000256" key="2">
    <source>
        <dbReference type="ARBA" id="ARBA00022741"/>
    </source>
</evidence>
<feature type="coiled-coil region" evidence="7">
    <location>
        <begin position="382"/>
        <end position="416"/>
    </location>
</feature>
<feature type="repeat" description="RCC1" evidence="5">
    <location>
        <begin position="258"/>
        <end position="310"/>
    </location>
</feature>
<accession>A0A1J4JQR0</accession>
<dbReference type="PANTHER" id="PTHR44329:SF288">
    <property type="entry name" value="MITOGEN-ACTIVATED PROTEIN KINASE KINASE KINASE 20"/>
    <property type="match status" value="1"/>
</dbReference>
<reference evidence="9" key="1">
    <citation type="submission" date="2016-10" db="EMBL/GenBank/DDBJ databases">
        <authorList>
            <person name="Benchimol M."/>
            <person name="Almeida L.G."/>
            <person name="Vasconcelos A.T."/>
            <person name="Perreira-Neves A."/>
            <person name="Rosa I.A."/>
            <person name="Tasca T."/>
            <person name="Bogo M.R."/>
            <person name="de Souza W."/>
        </authorList>
    </citation>
    <scope>NUCLEOTIDE SEQUENCE [LARGE SCALE GENOMIC DNA]</scope>
    <source>
        <strain evidence="9">K</strain>
    </source>
</reference>
<proteinExistence type="predicted"/>
<dbReference type="PROSITE" id="PS50012">
    <property type="entry name" value="RCC1_3"/>
    <property type="match status" value="3"/>
</dbReference>
<dbReference type="InterPro" id="IPR017441">
    <property type="entry name" value="Protein_kinase_ATP_BS"/>
</dbReference>
<dbReference type="SUPFAM" id="SSF56112">
    <property type="entry name" value="Protein kinase-like (PK-like)"/>
    <property type="match status" value="1"/>
</dbReference>
<dbReference type="Pfam" id="PF00415">
    <property type="entry name" value="RCC1"/>
    <property type="match status" value="2"/>
</dbReference>
<keyword evidence="7" id="KW-0175">Coiled coil</keyword>
<dbReference type="AlphaFoldDB" id="A0A1J4JQR0"/>
<dbReference type="Gene3D" id="1.10.510.10">
    <property type="entry name" value="Transferase(Phosphotransferase) domain 1"/>
    <property type="match status" value="1"/>
</dbReference>
<feature type="repeat" description="RCC1" evidence="5">
    <location>
        <begin position="7"/>
        <end position="56"/>
    </location>
</feature>
<dbReference type="EMBL" id="MLAK01000998">
    <property type="protein sequence ID" value="OHS99580.1"/>
    <property type="molecule type" value="Genomic_DNA"/>
</dbReference>
<feature type="domain" description="Protein kinase" evidence="8">
    <location>
        <begin position="475"/>
        <end position="726"/>
    </location>
</feature>
<evidence type="ECO:0000256" key="7">
    <source>
        <dbReference type="SAM" id="Coils"/>
    </source>
</evidence>
<evidence type="ECO:0000256" key="5">
    <source>
        <dbReference type="PROSITE-ProRule" id="PRU00235"/>
    </source>
</evidence>
<dbReference type="PANTHER" id="PTHR44329">
    <property type="entry name" value="SERINE/THREONINE-PROTEIN KINASE TNNI3K-RELATED"/>
    <property type="match status" value="1"/>
</dbReference>
<gene>
    <name evidence="9" type="ORF">TRFO_33953</name>
</gene>
<feature type="binding site" evidence="6">
    <location>
        <position position="501"/>
    </location>
    <ligand>
        <name>ATP</name>
        <dbReference type="ChEBI" id="CHEBI:30616"/>
    </ligand>
</feature>
<dbReference type="GeneID" id="94844086"/>
<evidence type="ECO:0000259" key="8">
    <source>
        <dbReference type="PROSITE" id="PS50011"/>
    </source>
</evidence>
<dbReference type="GO" id="GO:0005524">
    <property type="term" value="F:ATP binding"/>
    <property type="evidence" value="ECO:0007669"/>
    <property type="project" value="UniProtKB-UniRule"/>
</dbReference>
<dbReference type="PROSITE" id="PS50011">
    <property type="entry name" value="PROTEIN_KINASE_DOM"/>
    <property type="match status" value="1"/>
</dbReference>
<dbReference type="InterPro" id="IPR009091">
    <property type="entry name" value="RCC1/BLIP-II"/>
</dbReference>
<dbReference type="SUPFAM" id="SSF50985">
    <property type="entry name" value="RCC1/BLIP-II"/>
    <property type="match status" value="1"/>
</dbReference>
<keyword evidence="2 6" id="KW-0547">Nucleotide-binding</keyword>